<feature type="compositionally biased region" description="Basic residues" evidence="1">
    <location>
        <begin position="10"/>
        <end position="20"/>
    </location>
</feature>
<evidence type="ECO:0000313" key="2">
    <source>
        <dbReference type="EMBL" id="CAB4178485.1"/>
    </source>
</evidence>
<dbReference type="EMBL" id="LR796967">
    <property type="protein sequence ID" value="CAB4178485.1"/>
    <property type="molecule type" value="Genomic_DNA"/>
</dbReference>
<evidence type="ECO:0000313" key="3">
    <source>
        <dbReference type="EMBL" id="CAB4219687.1"/>
    </source>
</evidence>
<accession>A0A6J5QBA1</accession>
<feature type="region of interest" description="Disordered" evidence="1">
    <location>
        <begin position="1"/>
        <end position="20"/>
    </location>
</feature>
<protein>
    <submittedName>
        <fullName evidence="2">Uncharacterized protein</fullName>
    </submittedName>
</protein>
<evidence type="ECO:0000256" key="1">
    <source>
        <dbReference type="SAM" id="MobiDB-lite"/>
    </source>
</evidence>
<organism evidence="2">
    <name type="scientific">uncultured Caudovirales phage</name>
    <dbReference type="NCBI Taxonomy" id="2100421"/>
    <lineage>
        <taxon>Viruses</taxon>
        <taxon>Duplodnaviria</taxon>
        <taxon>Heunggongvirae</taxon>
        <taxon>Uroviricota</taxon>
        <taxon>Caudoviricetes</taxon>
        <taxon>Peduoviridae</taxon>
        <taxon>Maltschvirus</taxon>
        <taxon>Maltschvirus maltsch</taxon>
    </lineage>
</organism>
<name>A0A6J5QBA1_9CAUD</name>
<gene>
    <name evidence="2" type="ORF">UFOVP1021_41</name>
    <name evidence="3" type="ORF">UFOVP1622_5</name>
</gene>
<proteinExistence type="predicted"/>
<sequence>MEAMTEPVKRRPGRPRIHPPRRKVKFNRVFSVAESPDDCVRFEIILHRDQFNKLGRLAAAAKVSKSEIARQAIVGLPG</sequence>
<dbReference type="EMBL" id="LR797485">
    <property type="protein sequence ID" value="CAB4219687.1"/>
    <property type="molecule type" value="Genomic_DNA"/>
</dbReference>
<reference evidence="2" key="1">
    <citation type="submission" date="2020-05" db="EMBL/GenBank/DDBJ databases">
        <authorList>
            <person name="Chiriac C."/>
            <person name="Salcher M."/>
            <person name="Ghai R."/>
            <person name="Kavagutti S V."/>
        </authorList>
    </citation>
    <scope>NUCLEOTIDE SEQUENCE</scope>
</reference>